<evidence type="ECO:0000313" key="3">
    <source>
        <dbReference type="Proteomes" id="UP000314294"/>
    </source>
</evidence>
<dbReference type="AlphaFoldDB" id="A0A4Z2GP86"/>
<evidence type="ECO:0000256" key="1">
    <source>
        <dbReference type="SAM" id="MobiDB-lite"/>
    </source>
</evidence>
<name>A0A4Z2GP86_9TELE</name>
<comment type="caution">
    <text evidence="2">The sequence shown here is derived from an EMBL/GenBank/DDBJ whole genome shotgun (WGS) entry which is preliminary data.</text>
</comment>
<proteinExistence type="predicted"/>
<feature type="compositionally biased region" description="Polar residues" evidence="1">
    <location>
        <begin position="86"/>
        <end position="110"/>
    </location>
</feature>
<gene>
    <name evidence="2" type="ORF">EYF80_035320</name>
</gene>
<organism evidence="2 3">
    <name type="scientific">Liparis tanakae</name>
    <name type="common">Tanaka's snailfish</name>
    <dbReference type="NCBI Taxonomy" id="230148"/>
    <lineage>
        <taxon>Eukaryota</taxon>
        <taxon>Metazoa</taxon>
        <taxon>Chordata</taxon>
        <taxon>Craniata</taxon>
        <taxon>Vertebrata</taxon>
        <taxon>Euteleostomi</taxon>
        <taxon>Actinopterygii</taxon>
        <taxon>Neopterygii</taxon>
        <taxon>Teleostei</taxon>
        <taxon>Neoteleostei</taxon>
        <taxon>Acanthomorphata</taxon>
        <taxon>Eupercaria</taxon>
        <taxon>Perciformes</taxon>
        <taxon>Cottioidei</taxon>
        <taxon>Cottales</taxon>
        <taxon>Liparidae</taxon>
        <taxon>Liparis</taxon>
    </lineage>
</organism>
<reference evidence="2 3" key="1">
    <citation type="submission" date="2019-03" db="EMBL/GenBank/DDBJ databases">
        <title>First draft genome of Liparis tanakae, snailfish: a comprehensive survey of snailfish specific genes.</title>
        <authorList>
            <person name="Kim W."/>
            <person name="Song I."/>
            <person name="Jeong J.-H."/>
            <person name="Kim D."/>
            <person name="Kim S."/>
            <person name="Ryu S."/>
            <person name="Song J.Y."/>
            <person name="Lee S.K."/>
        </authorList>
    </citation>
    <scope>NUCLEOTIDE SEQUENCE [LARGE SCALE GENOMIC DNA]</scope>
    <source>
        <tissue evidence="2">Muscle</tissue>
    </source>
</reference>
<sequence length="110" mass="11826">MLQAEIGERPCSRYLQCALFLNSHYRNTVVLTVSHLGARQSTLPSALNKQSVGEKGAAAFQPLAKSIPINCQRRGCRAAELGSRPTEASSQSAKVSLSKTLNPCQLSPDL</sequence>
<keyword evidence="3" id="KW-1185">Reference proteome</keyword>
<accession>A0A4Z2GP86</accession>
<dbReference type="EMBL" id="SRLO01000483">
    <property type="protein sequence ID" value="TNN54482.1"/>
    <property type="molecule type" value="Genomic_DNA"/>
</dbReference>
<dbReference type="Proteomes" id="UP000314294">
    <property type="component" value="Unassembled WGS sequence"/>
</dbReference>
<protein>
    <submittedName>
        <fullName evidence="2">Uncharacterized protein</fullName>
    </submittedName>
</protein>
<evidence type="ECO:0000313" key="2">
    <source>
        <dbReference type="EMBL" id="TNN54482.1"/>
    </source>
</evidence>
<feature type="region of interest" description="Disordered" evidence="1">
    <location>
        <begin position="82"/>
        <end position="110"/>
    </location>
</feature>